<proteinExistence type="predicted"/>
<protein>
    <submittedName>
        <fullName evidence="2">Portal protein</fullName>
    </submittedName>
</protein>
<dbReference type="KEGG" id="vg:54999078"/>
<dbReference type="EMBL" id="MH697589">
    <property type="protein sequence ID" value="AXQ52868.1"/>
    <property type="molecule type" value="Genomic_DNA"/>
</dbReference>
<keyword evidence="3" id="KW-1185">Reference proteome</keyword>
<evidence type="ECO:0000256" key="1">
    <source>
        <dbReference type="SAM" id="MobiDB-lite"/>
    </source>
</evidence>
<accession>A0A385D3B7</accession>
<feature type="compositionally biased region" description="Polar residues" evidence="1">
    <location>
        <begin position="447"/>
        <end position="472"/>
    </location>
</feature>
<evidence type="ECO:0000313" key="3">
    <source>
        <dbReference type="Proteomes" id="UP000261846"/>
    </source>
</evidence>
<dbReference type="Proteomes" id="UP000261846">
    <property type="component" value="Segment"/>
</dbReference>
<dbReference type="RefSeq" id="YP_009808180.1">
    <property type="nucleotide sequence ID" value="NC_048038.1"/>
</dbReference>
<gene>
    <name evidence="2" type="primary">4</name>
    <name evidence="2" type="ORF">SEA_NEFERTHENA_4</name>
</gene>
<reference evidence="2 3" key="1">
    <citation type="submission" date="2018-07" db="EMBL/GenBank/DDBJ databases">
        <authorList>
            <person name="Bray K.S."/>
            <person name="Carr Z.A."/>
            <person name="Cox A."/>
            <person name="Croney S.M."/>
            <person name="Francisco T.J."/>
            <person name="Gragg K.N."/>
            <person name="Gress-Byrd C.M."/>
            <person name="Holcomb E.R."/>
            <person name="Justice T.A."/>
            <person name="Latham E.D."/>
            <person name="Lovell F.C."/>
            <person name="Miller H.N."/>
            <person name="Quesada C."/>
            <person name="Radey J."/>
            <person name="Robinson P.M."/>
            <person name="Scott K.N."/>
            <person name="Smith C.E."/>
            <person name="Stamey B.D."/>
            <person name="Stanley G.P."/>
            <person name="Suchonic E.A."/>
            <person name="Taylor K.N."/>
            <person name="Weindel N.A."/>
            <person name="Wiseman B.T."/>
            <person name="Eckardt M.A."/>
            <person name="Gainey M.D."/>
            <person name="Wallen J.R."/>
            <person name="Garlena R.A."/>
            <person name="Russell D.A."/>
            <person name="Pope W.H."/>
            <person name="Jacobs-Sera D."/>
            <person name="Hatfull G.F."/>
        </authorList>
    </citation>
    <scope>NUCLEOTIDE SEQUENCE [LARGE SCALE GENOMIC DNA]</scope>
</reference>
<sequence>MLAIETGTTDTAMTKVEAFLLNLNSPTYTAYYNGKMSYKLAGQDWEQYVVAAFPNLKGQNTSENIFKTVVDLYAENLVPVPEELRGFSNILVPLLTRGEAPVLVDKAGTVHFPEHFEMMSDGTFTIAAIFTRSLVTMKDNVTFAYSDGKTRLFSKPIPDDFAAADRTGYEFVEELTGNELFRFALDDKGFGATLAALQDRVNHSILDQTVIAEMYARPFWYLLNVELPPKNPYLPAHQQGGDEALQEQKAVKGSGGRIFTTSAGGPFGQLTPPTIQDMVAYHDSIINKVPLTTGIPAHYFKPGEGTPPTGVALKVLSKRFNNRISRIRDDLQPELERLCTTLGVEKTVEVKTDKPKKGVDAQGDETTTTDKPQEPEMEFALWNTDDDLLQESLDAHGIALSQMGYPLSYIVEVVTPGVDLADYEDDSLGAPVPPAGAPGQPVDMTAAGQQGLQATPGQVQAYGQNPGQRAKA</sequence>
<evidence type="ECO:0000313" key="2">
    <source>
        <dbReference type="EMBL" id="AXQ52868.1"/>
    </source>
</evidence>
<organism evidence="2 3">
    <name type="scientific">Microbacterium phage Neferthena</name>
    <dbReference type="NCBI Taxonomy" id="2301539"/>
    <lineage>
        <taxon>Viruses</taxon>
        <taxon>Duplodnaviria</taxon>
        <taxon>Heunggongvirae</taxon>
        <taxon>Uroviricota</taxon>
        <taxon>Caudoviricetes</taxon>
        <taxon>Neferthenavirus</taxon>
        <taxon>Neferthenavirus neferthena</taxon>
    </lineage>
</organism>
<feature type="region of interest" description="Disordered" evidence="1">
    <location>
        <begin position="425"/>
        <end position="472"/>
    </location>
</feature>
<name>A0A385D3B7_9CAUD</name>
<feature type="region of interest" description="Disordered" evidence="1">
    <location>
        <begin position="352"/>
        <end position="371"/>
    </location>
</feature>
<dbReference type="GeneID" id="54999078"/>